<keyword evidence="10" id="KW-1185">Reference proteome</keyword>
<evidence type="ECO:0000259" key="8">
    <source>
        <dbReference type="Pfam" id="PF02397"/>
    </source>
</evidence>
<dbReference type="Proteomes" id="UP000184038">
    <property type="component" value="Unassembled WGS sequence"/>
</dbReference>
<feature type="transmembrane region" description="Helical" evidence="7">
    <location>
        <begin position="48"/>
        <end position="69"/>
    </location>
</feature>
<dbReference type="EMBL" id="FRCP01000015">
    <property type="protein sequence ID" value="SHM72765.1"/>
    <property type="molecule type" value="Genomic_DNA"/>
</dbReference>
<feature type="transmembrane region" description="Helical" evidence="7">
    <location>
        <begin position="284"/>
        <end position="305"/>
    </location>
</feature>
<evidence type="ECO:0000256" key="6">
    <source>
        <dbReference type="ARBA" id="ARBA00023136"/>
    </source>
</evidence>
<dbReference type="Gene3D" id="3.40.50.720">
    <property type="entry name" value="NAD(P)-binding Rossmann-like Domain"/>
    <property type="match status" value="1"/>
</dbReference>
<accession>A0A1M7L4G4</accession>
<feature type="transmembrane region" description="Helical" evidence="7">
    <location>
        <begin position="108"/>
        <end position="127"/>
    </location>
</feature>
<comment type="similarity">
    <text evidence="2">Belongs to the bacterial sugar transferase family.</text>
</comment>
<evidence type="ECO:0000256" key="1">
    <source>
        <dbReference type="ARBA" id="ARBA00004141"/>
    </source>
</evidence>
<dbReference type="Pfam" id="PF02397">
    <property type="entry name" value="Bac_transf"/>
    <property type="match status" value="1"/>
</dbReference>
<dbReference type="AlphaFoldDB" id="A0A1M7L4G4"/>
<evidence type="ECO:0000313" key="9">
    <source>
        <dbReference type="EMBL" id="SHM72765.1"/>
    </source>
</evidence>
<dbReference type="NCBIfam" id="TIGR03023">
    <property type="entry name" value="WcaJ_sugtrans"/>
    <property type="match status" value="1"/>
</dbReference>
<dbReference type="OrthoDB" id="9808602at2"/>
<evidence type="ECO:0000313" key="10">
    <source>
        <dbReference type="Proteomes" id="UP000184038"/>
    </source>
</evidence>
<evidence type="ECO:0000256" key="4">
    <source>
        <dbReference type="ARBA" id="ARBA00022692"/>
    </source>
</evidence>
<protein>
    <submittedName>
        <fullName evidence="9">Undecaprenyl-phosphate glucose phosphotransferase</fullName>
    </submittedName>
</protein>
<keyword evidence="4 7" id="KW-0812">Transmembrane</keyword>
<dbReference type="InterPro" id="IPR003362">
    <property type="entry name" value="Bact_transf"/>
</dbReference>
<dbReference type="Pfam" id="PF13727">
    <property type="entry name" value="CoA_binding_3"/>
    <property type="match status" value="1"/>
</dbReference>
<evidence type="ECO:0000256" key="7">
    <source>
        <dbReference type="SAM" id="Phobius"/>
    </source>
</evidence>
<dbReference type="PANTHER" id="PTHR30576:SF0">
    <property type="entry name" value="UNDECAPRENYL-PHOSPHATE N-ACETYLGALACTOSAMINYL 1-PHOSPHATE TRANSFERASE-RELATED"/>
    <property type="match status" value="1"/>
</dbReference>
<feature type="domain" description="Bacterial sugar transferase" evidence="8">
    <location>
        <begin position="279"/>
        <end position="458"/>
    </location>
</feature>
<evidence type="ECO:0000256" key="2">
    <source>
        <dbReference type="ARBA" id="ARBA00006464"/>
    </source>
</evidence>
<dbReference type="GO" id="GO:0016020">
    <property type="term" value="C:membrane"/>
    <property type="evidence" value="ECO:0007669"/>
    <property type="project" value="UniProtKB-SubCell"/>
</dbReference>
<evidence type="ECO:0000256" key="5">
    <source>
        <dbReference type="ARBA" id="ARBA00022989"/>
    </source>
</evidence>
<dbReference type="RefSeq" id="WP_073289272.1">
    <property type="nucleotide sequence ID" value="NZ_FRCP01000015.1"/>
</dbReference>
<feature type="transmembrane region" description="Helical" evidence="7">
    <location>
        <begin position="81"/>
        <end position="102"/>
    </location>
</feature>
<name>A0A1M7L4G4_9FIRM</name>
<proteinExistence type="inferred from homology"/>
<sequence>MIKDNQKTFNRFHGILDLIALFIAYTLSYVTRFIIFKPDKGFLPWSTMLHYSIYLLPAYSIIYYYCNLYAPKRSKGHKTEFFNIIKANIVGTIYFILLLYIFKKDINVSRSFLTIFFMMNVAITYLYRRILIKILHSIRSHGFNLKHILIVGYSRTAEGYIDRIRANPQWGYHVLGILDDTKQEGDMYKNIKILGGTHKLTELLEKNTIDEIAITLSISEYSKLEDLVAACEKSGVHTLFIPDYNNIIPTKPYIEDLSGLPIINIRRVPLSNTFNKTIKRCIDIIGALVAIIIFSIPMLIVTIAIKTTSKGPLIYSQVRIGLHNKEFKMFKFRSMEIQSESAEKKAWTTLNDPRVTPIGKFIRKTSIDELPQLFNVLRGEMSLIGPRPERPYFVEKFKEEIPRYMIKHQVRPGLTGWAQVNGYRGDTSIRKRIDHDLYYIENWTLGLDIKILFLTFFKGFINKNAY</sequence>
<dbReference type="NCBIfam" id="TIGR03025">
    <property type="entry name" value="EPS_sugtrans"/>
    <property type="match status" value="1"/>
</dbReference>
<keyword evidence="5 7" id="KW-1133">Transmembrane helix</keyword>
<dbReference type="GO" id="GO:0016780">
    <property type="term" value="F:phosphotransferase activity, for other substituted phosphate groups"/>
    <property type="evidence" value="ECO:0007669"/>
    <property type="project" value="TreeGrafter"/>
</dbReference>
<dbReference type="PANTHER" id="PTHR30576">
    <property type="entry name" value="COLANIC BIOSYNTHESIS UDP-GLUCOSE LIPID CARRIER TRANSFERASE"/>
    <property type="match status" value="1"/>
</dbReference>
<dbReference type="STRING" id="1120996.SAMN02746066_03062"/>
<keyword evidence="3 9" id="KW-0808">Transferase</keyword>
<dbReference type="InterPro" id="IPR017473">
    <property type="entry name" value="Undecaprenyl-P_gluc_Ptfrase"/>
</dbReference>
<comment type="subcellular location">
    <subcellularLocation>
        <location evidence="1">Membrane</location>
        <topology evidence="1">Multi-pass membrane protein</topology>
    </subcellularLocation>
</comment>
<keyword evidence="6 7" id="KW-0472">Membrane</keyword>
<dbReference type="InterPro" id="IPR017475">
    <property type="entry name" value="EPS_sugar_tfrase"/>
</dbReference>
<organism evidence="9 10">
    <name type="scientific">Anaerosporobacter mobilis DSM 15930</name>
    <dbReference type="NCBI Taxonomy" id="1120996"/>
    <lineage>
        <taxon>Bacteria</taxon>
        <taxon>Bacillati</taxon>
        <taxon>Bacillota</taxon>
        <taxon>Clostridia</taxon>
        <taxon>Lachnospirales</taxon>
        <taxon>Lachnospiraceae</taxon>
        <taxon>Anaerosporobacter</taxon>
    </lineage>
</organism>
<gene>
    <name evidence="9" type="ORF">SAMN02746066_03062</name>
</gene>
<evidence type="ECO:0000256" key="3">
    <source>
        <dbReference type="ARBA" id="ARBA00022679"/>
    </source>
</evidence>
<reference evidence="9 10" key="1">
    <citation type="submission" date="2016-11" db="EMBL/GenBank/DDBJ databases">
        <authorList>
            <person name="Jaros S."/>
            <person name="Januszkiewicz K."/>
            <person name="Wedrychowicz H."/>
        </authorList>
    </citation>
    <scope>NUCLEOTIDE SEQUENCE [LARGE SCALE GENOMIC DNA]</scope>
    <source>
        <strain evidence="9 10">DSM 15930</strain>
    </source>
</reference>
<feature type="transmembrane region" description="Helical" evidence="7">
    <location>
        <begin position="12"/>
        <end position="36"/>
    </location>
</feature>